<organism evidence="12">
    <name type="scientific">Sesamum calycinum</name>
    <dbReference type="NCBI Taxonomy" id="2727403"/>
    <lineage>
        <taxon>Eukaryota</taxon>
        <taxon>Viridiplantae</taxon>
        <taxon>Streptophyta</taxon>
        <taxon>Embryophyta</taxon>
        <taxon>Tracheophyta</taxon>
        <taxon>Spermatophyta</taxon>
        <taxon>Magnoliopsida</taxon>
        <taxon>eudicotyledons</taxon>
        <taxon>Gunneridae</taxon>
        <taxon>Pentapetalae</taxon>
        <taxon>asterids</taxon>
        <taxon>lamiids</taxon>
        <taxon>Lamiales</taxon>
        <taxon>Pedaliaceae</taxon>
        <taxon>Sesamum</taxon>
    </lineage>
</organism>
<dbReference type="GO" id="GO:0045490">
    <property type="term" value="P:pectin catabolic process"/>
    <property type="evidence" value="ECO:0007669"/>
    <property type="project" value="UniProtKB-UniRule"/>
</dbReference>
<evidence type="ECO:0000256" key="10">
    <source>
        <dbReference type="SAM" id="MobiDB-lite"/>
    </source>
</evidence>
<comment type="catalytic activity">
    <reaction evidence="7 9">
        <text>[(1-&gt;4)-alpha-D-galacturonosyl methyl ester](n) + n H2O = [(1-&gt;4)-alpha-D-galacturonosyl](n) + n methanol + n H(+)</text>
        <dbReference type="Rhea" id="RHEA:22380"/>
        <dbReference type="Rhea" id="RHEA-COMP:14570"/>
        <dbReference type="Rhea" id="RHEA-COMP:14573"/>
        <dbReference type="ChEBI" id="CHEBI:15377"/>
        <dbReference type="ChEBI" id="CHEBI:15378"/>
        <dbReference type="ChEBI" id="CHEBI:17790"/>
        <dbReference type="ChEBI" id="CHEBI:140522"/>
        <dbReference type="ChEBI" id="CHEBI:140523"/>
        <dbReference type="EC" id="3.1.1.11"/>
    </reaction>
</comment>
<comment type="caution">
    <text evidence="12">The sequence shown here is derived from an EMBL/GenBank/DDBJ whole genome shotgun (WGS) entry which is preliminary data.</text>
</comment>
<dbReference type="AlphaFoldDB" id="A0AAW2JVC6"/>
<dbReference type="GO" id="GO:0042545">
    <property type="term" value="P:cell wall modification"/>
    <property type="evidence" value="ECO:0007669"/>
    <property type="project" value="UniProtKB-UniRule"/>
</dbReference>
<evidence type="ECO:0000313" key="12">
    <source>
        <dbReference type="EMBL" id="KAL0297892.1"/>
    </source>
</evidence>
<dbReference type="PROSITE" id="PS00503">
    <property type="entry name" value="PECTINESTERASE_2"/>
    <property type="match status" value="1"/>
</dbReference>
<evidence type="ECO:0000256" key="4">
    <source>
        <dbReference type="ARBA" id="ARBA00022525"/>
    </source>
</evidence>
<dbReference type="EC" id="3.1.1.11" evidence="3 9"/>
<dbReference type="InterPro" id="IPR000070">
    <property type="entry name" value="Pectinesterase_cat"/>
</dbReference>
<protein>
    <recommendedName>
        <fullName evidence="3 9">Pectinesterase</fullName>
        <ecNumber evidence="3 9">3.1.1.11</ecNumber>
    </recommendedName>
</protein>
<evidence type="ECO:0000256" key="9">
    <source>
        <dbReference type="RuleBase" id="RU000589"/>
    </source>
</evidence>
<feature type="domain" description="Pectinesterase catalytic" evidence="11">
    <location>
        <begin position="147"/>
        <end position="293"/>
    </location>
</feature>
<gene>
    <name evidence="12" type="ORF">Scaly_3080400</name>
</gene>
<keyword evidence="5 9" id="KW-0378">Hydrolase</keyword>
<evidence type="ECO:0000259" key="11">
    <source>
        <dbReference type="Pfam" id="PF01095"/>
    </source>
</evidence>
<reference evidence="12" key="2">
    <citation type="journal article" date="2024" name="Plant">
        <title>Genomic evolution and insights into agronomic trait innovations of Sesamum species.</title>
        <authorList>
            <person name="Miao H."/>
            <person name="Wang L."/>
            <person name="Qu L."/>
            <person name="Liu H."/>
            <person name="Sun Y."/>
            <person name="Le M."/>
            <person name="Wang Q."/>
            <person name="Wei S."/>
            <person name="Zheng Y."/>
            <person name="Lin W."/>
            <person name="Duan Y."/>
            <person name="Cao H."/>
            <person name="Xiong S."/>
            <person name="Wang X."/>
            <person name="Wei L."/>
            <person name="Li C."/>
            <person name="Ma Q."/>
            <person name="Ju M."/>
            <person name="Zhao R."/>
            <person name="Li G."/>
            <person name="Mu C."/>
            <person name="Tian Q."/>
            <person name="Mei H."/>
            <person name="Zhang T."/>
            <person name="Gao T."/>
            <person name="Zhang H."/>
        </authorList>
    </citation>
    <scope>NUCLEOTIDE SEQUENCE</scope>
    <source>
        <strain evidence="12">KEN8</strain>
    </source>
</reference>
<dbReference type="PANTHER" id="PTHR37076:SF4">
    <property type="entry name" value="HISTONE-LYSINE N-METHYLTRANSFERASE, H3 LYSINE-79 SPECIFIC-LIKE"/>
    <property type="match status" value="1"/>
</dbReference>
<feature type="active site" evidence="8">
    <location>
        <position position="192"/>
    </location>
</feature>
<comment type="subcellular location">
    <subcellularLocation>
        <location evidence="1">Secreted</location>
    </subcellularLocation>
</comment>
<dbReference type="SUPFAM" id="SSF51126">
    <property type="entry name" value="Pectin lyase-like"/>
    <property type="match status" value="1"/>
</dbReference>
<evidence type="ECO:0000256" key="3">
    <source>
        <dbReference type="ARBA" id="ARBA00013229"/>
    </source>
</evidence>
<dbReference type="Pfam" id="PF01095">
    <property type="entry name" value="Pectinesterase"/>
    <property type="match status" value="1"/>
</dbReference>
<evidence type="ECO:0000256" key="2">
    <source>
        <dbReference type="ARBA" id="ARBA00005184"/>
    </source>
</evidence>
<evidence type="ECO:0000256" key="1">
    <source>
        <dbReference type="ARBA" id="ARBA00004613"/>
    </source>
</evidence>
<reference evidence="12" key="1">
    <citation type="submission" date="2020-06" db="EMBL/GenBank/DDBJ databases">
        <authorList>
            <person name="Li T."/>
            <person name="Hu X."/>
            <person name="Zhang T."/>
            <person name="Song X."/>
            <person name="Zhang H."/>
            <person name="Dai N."/>
            <person name="Sheng W."/>
            <person name="Hou X."/>
            <person name="Wei L."/>
        </authorList>
    </citation>
    <scope>NUCLEOTIDE SEQUENCE</scope>
    <source>
        <strain evidence="12">KEN8</strain>
        <tissue evidence="12">Leaf</tissue>
    </source>
</reference>
<evidence type="ECO:0000256" key="6">
    <source>
        <dbReference type="ARBA" id="ARBA00023085"/>
    </source>
</evidence>
<sequence length="360" mass="41142">MTPQPRRKKWTEAEERTLIDKYGEMSCDGTLSKMKTREKKYKPIALHVNSMHHVRDPVLYPWQWTWKDVSTKVQNMRHQYALVKQKIKKQESSIRGSGEEEFDWMEGITHWSNFLRYKEVFGDVPLVFTSNDGNSNNSPRKNNNPMRPAVAAMIQGDKSAFHRCGFFGLQDTLWDEQGRHYFRHCSIQGAVDFIFGAVVARALNGVPGYITAQGRSHAQDTNGFVFKNCNIVGNGKTFLGRPWREYARVVFYNTSMSSIVVPQGWDAWFSAGREDWLTFAEHNCWGVGSNTKESEVGEEAKPKNQEEGWDVEGEMKPRATTNFPRAPNTLTFPTKETHGCLQDCPTVSTVCFAFSSNKTI</sequence>
<evidence type="ECO:0000256" key="8">
    <source>
        <dbReference type="PROSITE-ProRule" id="PRU10040"/>
    </source>
</evidence>
<keyword evidence="4" id="KW-0964">Secreted</keyword>
<evidence type="ECO:0000256" key="5">
    <source>
        <dbReference type="ARBA" id="ARBA00022801"/>
    </source>
</evidence>
<dbReference type="Gene3D" id="2.160.20.10">
    <property type="entry name" value="Single-stranded right-handed beta-helix, Pectin lyase-like"/>
    <property type="match status" value="1"/>
</dbReference>
<proteinExistence type="predicted"/>
<dbReference type="InterPro" id="IPR033131">
    <property type="entry name" value="Pectinesterase_Asp_AS"/>
</dbReference>
<dbReference type="PANTHER" id="PTHR37076">
    <property type="entry name" value="HISTONE-LYSINE N-METHYLTRANSFERASE, H3 LYSINE-79 SPECIFIC-LIKE-RELATED"/>
    <property type="match status" value="1"/>
</dbReference>
<dbReference type="EMBL" id="JACGWM010000877">
    <property type="protein sequence ID" value="KAL0297892.1"/>
    <property type="molecule type" value="Genomic_DNA"/>
</dbReference>
<accession>A0AAW2JVC6</accession>
<evidence type="ECO:0000256" key="7">
    <source>
        <dbReference type="ARBA" id="ARBA00047928"/>
    </source>
</evidence>
<feature type="region of interest" description="Disordered" evidence="10">
    <location>
        <begin position="290"/>
        <end position="309"/>
    </location>
</feature>
<dbReference type="InterPro" id="IPR012334">
    <property type="entry name" value="Pectin_lyas_fold"/>
</dbReference>
<keyword evidence="6 9" id="KW-0063">Aspartyl esterase</keyword>
<dbReference type="InterPro" id="IPR011050">
    <property type="entry name" value="Pectin_lyase_fold/virulence"/>
</dbReference>
<dbReference type="GO" id="GO:0005576">
    <property type="term" value="C:extracellular region"/>
    <property type="evidence" value="ECO:0007669"/>
    <property type="project" value="UniProtKB-SubCell"/>
</dbReference>
<dbReference type="GO" id="GO:0030599">
    <property type="term" value="F:pectinesterase activity"/>
    <property type="evidence" value="ECO:0007669"/>
    <property type="project" value="UniProtKB-UniRule"/>
</dbReference>
<feature type="compositionally biased region" description="Basic and acidic residues" evidence="10">
    <location>
        <begin position="292"/>
        <end position="306"/>
    </location>
</feature>
<name>A0AAW2JVC6_9LAMI</name>
<comment type="pathway">
    <text evidence="2 9">Glycan metabolism; pectin degradation; 2-dehydro-3-deoxy-D-gluconate from pectin: step 1/5.</text>
</comment>